<sequence>MAFGQAKHKIGITICGSSKASAEQKAKLLEKIAAKADLASLKILADLSEKPNVNGLLKEYEPILQSL</sequence>
<dbReference type="EMBL" id="WBVQ01000011">
    <property type="protein sequence ID" value="KAB2814987.1"/>
    <property type="molecule type" value="Genomic_DNA"/>
</dbReference>
<dbReference type="RefSeq" id="WP_151694375.1">
    <property type="nucleotide sequence ID" value="NZ_BMGX01000006.1"/>
</dbReference>
<comment type="caution">
    <text evidence="1">The sequence shown here is derived from an EMBL/GenBank/DDBJ whole genome shotgun (WGS) entry which is preliminary data.</text>
</comment>
<proteinExistence type="predicted"/>
<name>A0A6L3ZEC7_9FLAO</name>
<dbReference type="AlphaFoldDB" id="A0A6L3ZEC7"/>
<dbReference type="Proteomes" id="UP000484164">
    <property type="component" value="Unassembled WGS sequence"/>
</dbReference>
<evidence type="ECO:0000313" key="1">
    <source>
        <dbReference type="EMBL" id="KAB2814987.1"/>
    </source>
</evidence>
<evidence type="ECO:0000313" key="2">
    <source>
        <dbReference type="Proteomes" id="UP000484164"/>
    </source>
</evidence>
<protein>
    <submittedName>
        <fullName evidence="1">Uncharacterized protein</fullName>
    </submittedName>
</protein>
<keyword evidence="2" id="KW-1185">Reference proteome</keyword>
<gene>
    <name evidence="1" type="ORF">F8C82_14660</name>
</gene>
<reference evidence="1 2" key="1">
    <citation type="submission" date="2019-10" db="EMBL/GenBank/DDBJ databases">
        <title>Genome sequence of Phaeocystidibacter marisrubri JCM30614 (type strain).</title>
        <authorList>
            <person name="Bowman J.P."/>
        </authorList>
    </citation>
    <scope>NUCLEOTIDE SEQUENCE [LARGE SCALE GENOMIC DNA]</scope>
    <source>
        <strain evidence="1 2">JCM 30614</strain>
    </source>
</reference>
<accession>A0A6L3ZEC7</accession>
<organism evidence="1 2">
    <name type="scientific">Phaeocystidibacter marisrubri</name>
    <dbReference type="NCBI Taxonomy" id="1577780"/>
    <lineage>
        <taxon>Bacteria</taxon>
        <taxon>Pseudomonadati</taxon>
        <taxon>Bacteroidota</taxon>
        <taxon>Flavobacteriia</taxon>
        <taxon>Flavobacteriales</taxon>
        <taxon>Phaeocystidibacteraceae</taxon>
        <taxon>Phaeocystidibacter</taxon>
    </lineage>
</organism>